<proteinExistence type="predicted"/>
<dbReference type="AlphaFoldDB" id="A0A0A8ZSW1"/>
<reference evidence="1" key="1">
    <citation type="submission" date="2014-09" db="EMBL/GenBank/DDBJ databases">
        <authorList>
            <person name="Magalhaes I.L.F."/>
            <person name="Oliveira U."/>
            <person name="Santos F.R."/>
            <person name="Vidigal T.H.D.A."/>
            <person name="Brescovit A.D."/>
            <person name="Santos A.J."/>
        </authorList>
    </citation>
    <scope>NUCLEOTIDE SEQUENCE</scope>
    <source>
        <tissue evidence="1">Shoot tissue taken approximately 20 cm above the soil surface</tissue>
    </source>
</reference>
<accession>A0A0A8ZSW1</accession>
<reference evidence="1" key="2">
    <citation type="journal article" date="2015" name="Data Brief">
        <title>Shoot transcriptome of the giant reed, Arundo donax.</title>
        <authorList>
            <person name="Barrero R.A."/>
            <person name="Guerrero F.D."/>
            <person name="Moolhuijzen P."/>
            <person name="Goolsby J.A."/>
            <person name="Tidwell J."/>
            <person name="Bellgard S.E."/>
            <person name="Bellgard M.I."/>
        </authorList>
    </citation>
    <scope>NUCLEOTIDE SEQUENCE</scope>
    <source>
        <tissue evidence="1">Shoot tissue taken approximately 20 cm above the soil surface</tissue>
    </source>
</reference>
<name>A0A0A8ZSW1_ARUDO</name>
<protein>
    <submittedName>
        <fullName evidence="1">Uncharacterized protein</fullName>
    </submittedName>
</protein>
<evidence type="ECO:0000313" key="1">
    <source>
        <dbReference type="EMBL" id="JAD42484.1"/>
    </source>
</evidence>
<dbReference type="EMBL" id="GBRH01255411">
    <property type="protein sequence ID" value="JAD42484.1"/>
    <property type="molecule type" value="Transcribed_RNA"/>
</dbReference>
<sequence length="42" mass="5203">MFIGRKKSVFHMFHHFWFGKLSQESAFIFHSCSRLLQWEKKD</sequence>
<organism evidence="1">
    <name type="scientific">Arundo donax</name>
    <name type="common">Giant reed</name>
    <name type="synonym">Donax arundinaceus</name>
    <dbReference type="NCBI Taxonomy" id="35708"/>
    <lineage>
        <taxon>Eukaryota</taxon>
        <taxon>Viridiplantae</taxon>
        <taxon>Streptophyta</taxon>
        <taxon>Embryophyta</taxon>
        <taxon>Tracheophyta</taxon>
        <taxon>Spermatophyta</taxon>
        <taxon>Magnoliopsida</taxon>
        <taxon>Liliopsida</taxon>
        <taxon>Poales</taxon>
        <taxon>Poaceae</taxon>
        <taxon>PACMAD clade</taxon>
        <taxon>Arundinoideae</taxon>
        <taxon>Arundineae</taxon>
        <taxon>Arundo</taxon>
    </lineage>
</organism>